<dbReference type="Proteomes" id="UP000567885">
    <property type="component" value="Unassembled WGS sequence"/>
</dbReference>
<comment type="caution">
    <text evidence="2">The sequence shown here is derived from an EMBL/GenBank/DDBJ whole genome shotgun (WGS) entry which is preliminary data.</text>
</comment>
<dbReference type="InterPro" id="IPR052895">
    <property type="entry name" value="HetReg/Transcr_Mod"/>
</dbReference>
<evidence type="ECO:0000259" key="1">
    <source>
        <dbReference type="Pfam" id="PF06985"/>
    </source>
</evidence>
<proteinExistence type="predicted"/>
<dbReference type="OrthoDB" id="5386682at2759"/>
<dbReference type="PANTHER" id="PTHR24148:SF73">
    <property type="entry name" value="HET DOMAIN PROTEIN (AFU_ORTHOLOGUE AFUA_8G01020)"/>
    <property type="match status" value="1"/>
</dbReference>
<keyword evidence="3" id="KW-1185">Reference proteome</keyword>
<dbReference type="InterPro" id="IPR010730">
    <property type="entry name" value="HET"/>
</dbReference>
<sequence>MAIAYPHLSGDFIRVLDVAIIGEHLEPVCSLRVVPLDDPPEYTAISYCWDDPTEVARIKFQNGESLPLSQTLLDLFNSLKKKSSKLTLWIDAICINQGDTSEKEFQVPLMGRIYSCAKEVLVWLGNSDSITQDAFRFMKADKGDSQIRPEPVVGSSSFYAKIQTVYRRVSSFSQQKKEESGLESALLLLQRPWFQRVWVIQEVTAGSNIQVGCGDDRVGMDQFSDGVSAIWNTFTGLGRYQDDHPAILGFWCVTRMISIREEYQKKVAEGQRGVCYETLLQAAFHCQATRSRDKVFAFHGIADSRPVPKANYRIAEDQVYIDTAKALLYNGDSLDLLALSWMGYGREHSTVPTWAPDLRCHAYDEPLVLCNSAGWDAGGHLVISPQIDAGSPQRLRLQAKSIDPIDELCPPFASWIVKQQKAAVDAVLALRTRLADGFTSEAWMDKLAESLIMGLDIDDEPLRVGMEGWKDYRQYFDEWLGWIQSSSRQKDLRKIESNKYHRTIRPRIDTMKTFATSRGLFGIGPEPIQKGDIVFAVPGCRVPLMLRPDPTVTADGTGASPMQTWSLVSWCFVEGLMFGKAENLDIPLEEVVLR</sequence>
<accession>A0A8H5TVM3</accession>
<protein>
    <submittedName>
        <fullName evidence="2">Heterokaryon incompatibility protein het-6</fullName>
    </submittedName>
</protein>
<reference evidence="2 3" key="1">
    <citation type="submission" date="2020-05" db="EMBL/GenBank/DDBJ databases">
        <title>Identification and distribution of gene clusters putatively required for synthesis of sphingolipid metabolism inhibitors in phylogenetically diverse species of the filamentous fungus Fusarium.</title>
        <authorList>
            <person name="Kim H.-S."/>
            <person name="Busman M."/>
            <person name="Brown D.W."/>
            <person name="Divon H."/>
            <person name="Uhlig S."/>
            <person name="Proctor R.H."/>
        </authorList>
    </citation>
    <scope>NUCLEOTIDE SEQUENCE [LARGE SCALE GENOMIC DNA]</scope>
    <source>
        <strain evidence="2 3">NRRL 20693</strain>
    </source>
</reference>
<dbReference type="EMBL" id="JAAGWQ010000013">
    <property type="protein sequence ID" value="KAF5679195.1"/>
    <property type="molecule type" value="Genomic_DNA"/>
</dbReference>
<dbReference type="Pfam" id="PF26639">
    <property type="entry name" value="Het-6_barrel"/>
    <property type="match status" value="1"/>
</dbReference>
<evidence type="ECO:0000313" key="3">
    <source>
        <dbReference type="Proteomes" id="UP000567885"/>
    </source>
</evidence>
<feature type="domain" description="Heterokaryon incompatibility" evidence="1">
    <location>
        <begin position="42"/>
        <end position="202"/>
    </location>
</feature>
<dbReference type="AlphaFoldDB" id="A0A8H5TVM3"/>
<evidence type="ECO:0000313" key="2">
    <source>
        <dbReference type="EMBL" id="KAF5679195.1"/>
    </source>
</evidence>
<dbReference type="Pfam" id="PF06985">
    <property type="entry name" value="HET"/>
    <property type="match status" value="1"/>
</dbReference>
<name>A0A8H5TVM3_FUSHE</name>
<gene>
    <name evidence="2" type="ORF">FHETE_936</name>
</gene>
<organism evidence="2 3">
    <name type="scientific">Fusarium heterosporum</name>
    <dbReference type="NCBI Taxonomy" id="42747"/>
    <lineage>
        <taxon>Eukaryota</taxon>
        <taxon>Fungi</taxon>
        <taxon>Dikarya</taxon>
        <taxon>Ascomycota</taxon>
        <taxon>Pezizomycotina</taxon>
        <taxon>Sordariomycetes</taxon>
        <taxon>Hypocreomycetidae</taxon>
        <taxon>Hypocreales</taxon>
        <taxon>Nectriaceae</taxon>
        <taxon>Fusarium</taxon>
        <taxon>Fusarium heterosporum species complex</taxon>
    </lineage>
</organism>
<dbReference type="PANTHER" id="PTHR24148">
    <property type="entry name" value="ANKYRIN REPEAT DOMAIN-CONTAINING PROTEIN 39 HOMOLOG-RELATED"/>
    <property type="match status" value="1"/>
</dbReference>